<evidence type="ECO:0000259" key="8">
    <source>
        <dbReference type="PROSITE" id="PS51379"/>
    </source>
</evidence>
<sequence length="105" mass="12068">MDVITRGAVITDPGNSIENKTGTWRVFKPVINYDKCIRCLICWQFCPEPSILRYDDEETRMKTPAPKEALKKLPVVVIDYDYCKGCGICYNECPVKAIDFVKEEK</sequence>
<dbReference type="OrthoDB" id="23478at2157"/>
<name>D3TAW7_ACIB4</name>
<dbReference type="Pfam" id="PF00037">
    <property type="entry name" value="Fer4"/>
    <property type="match status" value="2"/>
</dbReference>
<dbReference type="SUPFAM" id="SSF54862">
    <property type="entry name" value="4Fe-4S ferredoxins"/>
    <property type="match status" value="1"/>
</dbReference>
<protein>
    <submittedName>
        <fullName evidence="9">Pyruvate ferredoxin/flavodoxin oxidoreductase, delta subunit</fullName>
    </submittedName>
</protein>
<evidence type="ECO:0000313" key="9">
    <source>
        <dbReference type="EMBL" id="ADD09246.1"/>
    </source>
</evidence>
<dbReference type="GeneID" id="42681510"/>
<keyword evidence="3" id="KW-0479">Metal-binding</keyword>
<organism evidence="9 10">
    <name type="scientific">Aciduliprofundum boonei (strain DSM 19572 / T469)</name>
    <dbReference type="NCBI Taxonomy" id="439481"/>
    <lineage>
        <taxon>Archaea</taxon>
        <taxon>Methanobacteriati</taxon>
        <taxon>Thermoplasmatota</taxon>
        <taxon>DHVE2 group</taxon>
        <taxon>Candidatus Aciduliprofundum</taxon>
    </lineage>
</organism>
<evidence type="ECO:0000256" key="7">
    <source>
        <dbReference type="ARBA" id="ARBA00023014"/>
    </source>
</evidence>
<dbReference type="InterPro" id="IPR011898">
    <property type="entry name" value="PorD_KorD"/>
</dbReference>
<dbReference type="KEGG" id="abi:Aboo_1439"/>
<dbReference type="PROSITE" id="PS00198">
    <property type="entry name" value="4FE4S_FER_1"/>
    <property type="match status" value="1"/>
</dbReference>
<keyword evidence="6" id="KW-0408">Iron</keyword>
<dbReference type="PANTHER" id="PTHR43724">
    <property type="entry name" value="PYRUVATE SYNTHASE SUBUNIT PORD"/>
    <property type="match status" value="1"/>
</dbReference>
<evidence type="ECO:0000256" key="3">
    <source>
        <dbReference type="ARBA" id="ARBA00022723"/>
    </source>
</evidence>
<feature type="domain" description="4Fe-4S ferredoxin-type" evidence="8">
    <location>
        <begin position="74"/>
        <end position="103"/>
    </location>
</feature>
<evidence type="ECO:0000256" key="2">
    <source>
        <dbReference type="ARBA" id="ARBA00022485"/>
    </source>
</evidence>
<dbReference type="Gene3D" id="3.30.70.20">
    <property type="match status" value="2"/>
</dbReference>
<proteinExistence type="predicted"/>
<evidence type="ECO:0000256" key="5">
    <source>
        <dbReference type="ARBA" id="ARBA00022982"/>
    </source>
</evidence>
<reference evidence="9" key="1">
    <citation type="submission" date="2010-02" db="EMBL/GenBank/DDBJ databases">
        <title>Complete sequence of Aciduliprofundum boonei T469.</title>
        <authorList>
            <consortium name="US DOE Joint Genome Institute"/>
            <person name="Lucas S."/>
            <person name="Copeland A."/>
            <person name="Lapidus A."/>
            <person name="Cheng J.-F."/>
            <person name="Bruce D."/>
            <person name="Goodwin L."/>
            <person name="Pitluck S."/>
            <person name="Saunders E."/>
            <person name="Detter J.C."/>
            <person name="Han C."/>
            <person name="Tapia R."/>
            <person name="Land M."/>
            <person name="Hauser L."/>
            <person name="Kyrpides N."/>
            <person name="Mikhailova N."/>
            <person name="Flores G."/>
            <person name="Reysenbach A.-L."/>
            <person name="Woyke T."/>
        </authorList>
    </citation>
    <scope>NUCLEOTIDE SEQUENCE</scope>
    <source>
        <strain evidence="9">T469</strain>
    </source>
</reference>
<dbReference type="EMBL" id="CP001941">
    <property type="protein sequence ID" value="ADD09246.1"/>
    <property type="molecule type" value="Genomic_DNA"/>
</dbReference>
<dbReference type="GO" id="GO:0046872">
    <property type="term" value="F:metal ion binding"/>
    <property type="evidence" value="ECO:0007669"/>
    <property type="project" value="UniProtKB-KW"/>
</dbReference>
<dbReference type="HOGENOM" id="CLU_139698_1_1_2"/>
<dbReference type="GO" id="GO:0051539">
    <property type="term" value="F:4 iron, 4 sulfur cluster binding"/>
    <property type="evidence" value="ECO:0007669"/>
    <property type="project" value="UniProtKB-KW"/>
</dbReference>
<dbReference type="AlphaFoldDB" id="D3TAW7"/>
<keyword evidence="9" id="KW-0670">Pyruvate</keyword>
<accession>D3TAW7</accession>
<dbReference type="PANTHER" id="PTHR43724:SF1">
    <property type="entry name" value="PYRUVATE SYNTHASE SUBUNIT PORD"/>
    <property type="match status" value="1"/>
</dbReference>
<keyword evidence="2" id="KW-0004">4Fe-4S</keyword>
<dbReference type="NCBIfam" id="TIGR02179">
    <property type="entry name" value="PorD_KorD"/>
    <property type="match status" value="1"/>
</dbReference>
<keyword evidence="7" id="KW-0411">Iron-sulfur</keyword>
<comment type="cofactor">
    <cofactor evidence="1">
        <name>[4Fe-4S] cluster</name>
        <dbReference type="ChEBI" id="CHEBI:49883"/>
    </cofactor>
</comment>
<dbReference type="PROSITE" id="PS51379">
    <property type="entry name" value="4FE4S_FER_2"/>
    <property type="match status" value="2"/>
</dbReference>
<evidence type="ECO:0000313" key="10">
    <source>
        <dbReference type="Proteomes" id="UP000001400"/>
    </source>
</evidence>
<dbReference type="GO" id="GO:0016625">
    <property type="term" value="F:oxidoreductase activity, acting on the aldehyde or oxo group of donors, iron-sulfur protein as acceptor"/>
    <property type="evidence" value="ECO:0007669"/>
    <property type="project" value="InterPro"/>
</dbReference>
<keyword evidence="5" id="KW-0813">Transport</keyword>
<feature type="domain" description="4Fe-4S ferredoxin-type" evidence="8">
    <location>
        <begin position="27"/>
        <end position="57"/>
    </location>
</feature>
<dbReference type="RefSeq" id="WP_012997424.1">
    <property type="nucleotide sequence ID" value="NC_013926.1"/>
</dbReference>
<dbReference type="Proteomes" id="UP000001400">
    <property type="component" value="Chromosome"/>
</dbReference>
<gene>
    <name evidence="9" type="ordered locus">Aboo_1439</name>
</gene>
<dbReference type="InterPro" id="IPR017900">
    <property type="entry name" value="4Fe4S_Fe_S_CS"/>
</dbReference>
<keyword evidence="4" id="KW-0677">Repeat</keyword>
<evidence type="ECO:0000256" key="1">
    <source>
        <dbReference type="ARBA" id="ARBA00001966"/>
    </source>
</evidence>
<dbReference type="InterPro" id="IPR017896">
    <property type="entry name" value="4Fe4S_Fe-S-bd"/>
</dbReference>
<keyword evidence="10" id="KW-1185">Reference proteome</keyword>
<keyword evidence="5" id="KW-0249">Electron transport</keyword>
<evidence type="ECO:0000256" key="6">
    <source>
        <dbReference type="ARBA" id="ARBA00023004"/>
    </source>
</evidence>
<evidence type="ECO:0000256" key="4">
    <source>
        <dbReference type="ARBA" id="ARBA00022737"/>
    </source>
</evidence>